<dbReference type="EMBL" id="ANMO01000027">
    <property type="protein sequence ID" value="EMB18794.1"/>
    <property type="molecule type" value="Genomic_DNA"/>
</dbReference>
<organism evidence="1 2">
    <name type="scientific">Rhodopirellula europaea 6C</name>
    <dbReference type="NCBI Taxonomy" id="1263867"/>
    <lineage>
        <taxon>Bacteria</taxon>
        <taxon>Pseudomonadati</taxon>
        <taxon>Planctomycetota</taxon>
        <taxon>Planctomycetia</taxon>
        <taxon>Pirellulales</taxon>
        <taxon>Pirellulaceae</taxon>
        <taxon>Rhodopirellula</taxon>
    </lineage>
</organism>
<protein>
    <submittedName>
        <fullName evidence="1">Uncharacterized protein</fullName>
    </submittedName>
</protein>
<evidence type="ECO:0000313" key="1">
    <source>
        <dbReference type="EMBL" id="EMB18794.1"/>
    </source>
</evidence>
<dbReference type="PATRIC" id="fig|1263867.3.peg.524"/>
<proteinExistence type="predicted"/>
<gene>
    <name evidence="1" type="ORF">RE6C_00488</name>
</gene>
<dbReference type="AlphaFoldDB" id="M2B9F0"/>
<evidence type="ECO:0000313" key="2">
    <source>
        <dbReference type="Proteomes" id="UP000011529"/>
    </source>
</evidence>
<reference evidence="1" key="1">
    <citation type="submission" date="2012-11" db="EMBL/GenBank/DDBJ databases">
        <title>Permanent draft genomes of Rhodopirellula europaea strain SH398 and 6C.</title>
        <authorList>
            <person name="Richter M."/>
            <person name="Richter-Heitmann T."/>
            <person name="Frank C."/>
            <person name="Harder J."/>
            <person name="Glockner F.O."/>
        </authorList>
    </citation>
    <scope>NUCLEOTIDE SEQUENCE</scope>
    <source>
        <strain evidence="1">6C</strain>
    </source>
</reference>
<dbReference type="Proteomes" id="UP000011529">
    <property type="component" value="Unassembled WGS sequence"/>
</dbReference>
<accession>M2B9F0</accession>
<keyword evidence="2" id="KW-1185">Reference proteome</keyword>
<sequence>MTNCLALFQSIGLVARCDLAYANARGWICQNSDVPVGASGPVAWWFFVDVGQVPPGEVTGRSHADSRMND</sequence>
<name>M2B9F0_9BACT</name>
<reference evidence="1" key="2">
    <citation type="journal article" date="2013" name="Mar. Genomics">
        <title>Expression of sulfatases in Rhodopirellula baltica and the diversity of sulfatases in the genus Rhodopirellula.</title>
        <authorList>
            <person name="Wegner C.E."/>
            <person name="Richter-Heitmann T."/>
            <person name="Klindworth A."/>
            <person name="Klockow C."/>
            <person name="Richter M."/>
            <person name="Achstetter T."/>
            <person name="Glockner F.O."/>
            <person name="Harder J."/>
        </authorList>
    </citation>
    <scope>NUCLEOTIDE SEQUENCE [LARGE SCALE GENOMIC DNA]</scope>
    <source>
        <strain evidence="1">6C</strain>
    </source>
</reference>
<comment type="caution">
    <text evidence="1">The sequence shown here is derived from an EMBL/GenBank/DDBJ whole genome shotgun (WGS) entry which is preliminary data.</text>
</comment>